<organism evidence="3 4">
    <name type="scientific">Aristolochia fimbriata</name>
    <name type="common">White veined hardy Dutchman's pipe vine</name>
    <dbReference type="NCBI Taxonomy" id="158543"/>
    <lineage>
        <taxon>Eukaryota</taxon>
        <taxon>Viridiplantae</taxon>
        <taxon>Streptophyta</taxon>
        <taxon>Embryophyta</taxon>
        <taxon>Tracheophyta</taxon>
        <taxon>Spermatophyta</taxon>
        <taxon>Magnoliopsida</taxon>
        <taxon>Magnoliidae</taxon>
        <taxon>Piperales</taxon>
        <taxon>Aristolochiaceae</taxon>
        <taxon>Aristolochia</taxon>
    </lineage>
</organism>
<feature type="transmembrane region" description="Helical" evidence="2">
    <location>
        <begin position="67"/>
        <end position="86"/>
    </location>
</feature>
<evidence type="ECO:0000313" key="3">
    <source>
        <dbReference type="EMBL" id="KAG9449704.1"/>
    </source>
</evidence>
<reference evidence="3 4" key="1">
    <citation type="submission" date="2021-07" db="EMBL/GenBank/DDBJ databases">
        <title>The Aristolochia fimbriata genome: insights into angiosperm evolution, floral development and chemical biosynthesis.</title>
        <authorList>
            <person name="Jiao Y."/>
        </authorList>
    </citation>
    <scope>NUCLEOTIDE SEQUENCE [LARGE SCALE GENOMIC DNA]</scope>
    <source>
        <strain evidence="3">IBCAS-2021</strain>
        <tissue evidence="3">Leaf</tissue>
    </source>
</reference>
<feature type="transmembrane region" description="Helical" evidence="2">
    <location>
        <begin position="26"/>
        <end position="47"/>
    </location>
</feature>
<evidence type="ECO:0008006" key="5">
    <source>
        <dbReference type="Google" id="ProtNLM"/>
    </source>
</evidence>
<comment type="caution">
    <text evidence="3">The sequence shown here is derived from an EMBL/GenBank/DDBJ whole genome shotgun (WGS) entry which is preliminary data.</text>
</comment>
<protein>
    <recommendedName>
        <fullName evidence="5">DUF4408 domain-containing protein</fullName>
    </recommendedName>
</protein>
<keyword evidence="2" id="KW-0812">Transmembrane</keyword>
<feature type="compositionally biased region" description="Low complexity" evidence="1">
    <location>
        <begin position="150"/>
        <end position="161"/>
    </location>
</feature>
<evidence type="ECO:0000313" key="4">
    <source>
        <dbReference type="Proteomes" id="UP000825729"/>
    </source>
</evidence>
<dbReference type="PANTHER" id="PTHR33640">
    <property type="entry name" value="TRANSMEMBRANE PROTEIN"/>
    <property type="match status" value="1"/>
</dbReference>
<keyword evidence="2" id="KW-0472">Membrane</keyword>
<dbReference type="EMBL" id="JAINDJ010000004">
    <property type="protein sequence ID" value="KAG9449704.1"/>
    <property type="molecule type" value="Genomic_DNA"/>
</dbReference>
<evidence type="ECO:0000256" key="2">
    <source>
        <dbReference type="SAM" id="Phobius"/>
    </source>
</evidence>
<proteinExistence type="predicted"/>
<feature type="region of interest" description="Disordered" evidence="1">
    <location>
        <begin position="150"/>
        <end position="171"/>
    </location>
</feature>
<dbReference type="AlphaFoldDB" id="A0AAV7EM50"/>
<dbReference type="PANTHER" id="PTHR33640:SF8">
    <property type="entry name" value="TRANSMEMBRANE PROTEIN"/>
    <property type="match status" value="1"/>
</dbReference>
<accession>A0AAV7EM50</accession>
<name>A0AAV7EM50_ARIFI</name>
<gene>
    <name evidence="3" type="ORF">H6P81_009669</name>
</gene>
<sequence>MESFEIDPVKAEKAMAMRRYRRIQKLANIFRCVEVFVGLVFLTWISFRLPIAIKISGDISRQLLNLIVSPRFVFLLGNAIIITLVAKSGQFSGNGSSGCSTSASDLYEEFLKNSESSRGAKVRTDQEEEEVVYQDKAVCAESRREGTAGAAAASGSFGTSSCTVLPNKRESPRKRRSERVAAFAETRKPAEVEYRCGAAETRVVEEKCGEEEESCFKTEMSNEEFRLAVEAFIAKQQRFQRQESMAIVVHDTVGNLEKW</sequence>
<dbReference type="Proteomes" id="UP000825729">
    <property type="component" value="Unassembled WGS sequence"/>
</dbReference>
<keyword evidence="2" id="KW-1133">Transmembrane helix</keyword>
<keyword evidence="4" id="KW-1185">Reference proteome</keyword>
<evidence type="ECO:0000256" key="1">
    <source>
        <dbReference type="SAM" id="MobiDB-lite"/>
    </source>
</evidence>